<protein>
    <recommendedName>
        <fullName evidence="5">HEAT repeat domain-containing protein</fullName>
    </recommendedName>
</protein>
<evidence type="ECO:0000313" key="3">
    <source>
        <dbReference type="EMBL" id="QJE95015.1"/>
    </source>
</evidence>
<evidence type="ECO:0000256" key="1">
    <source>
        <dbReference type="SAM" id="MobiDB-lite"/>
    </source>
</evidence>
<feature type="compositionally biased region" description="Basic and acidic residues" evidence="1">
    <location>
        <begin position="30"/>
        <end position="42"/>
    </location>
</feature>
<feature type="region of interest" description="Disordered" evidence="1">
    <location>
        <begin position="29"/>
        <end position="58"/>
    </location>
</feature>
<accession>A0A858RE65</accession>
<reference evidence="3 4" key="1">
    <citation type="submission" date="2020-04" db="EMBL/GenBank/DDBJ databases">
        <title>Luteolibacter sp. G-1-1-1 isolated from soil.</title>
        <authorList>
            <person name="Dahal R.H."/>
        </authorList>
    </citation>
    <scope>NUCLEOTIDE SEQUENCE [LARGE SCALE GENOMIC DNA]</scope>
    <source>
        <strain evidence="3 4">G-1-1-1</strain>
    </source>
</reference>
<feature type="signal peptide" evidence="2">
    <location>
        <begin position="1"/>
        <end position="22"/>
    </location>
</feature>
<dbReference type="Proteomes" id="UP000501812">
    <property type="component" value="Chromosome"/>
</dbReference>
<dbReference type="KEGG" id="luo:HHL09_04250"/>
<name>A0A858RE65_9BACT</name>
<dbReference type="RefSeq" id="WP_169453236.1">
    <property type="nucleotide sequence ID" value="NZ_CP051774.1"/>
</dbReference>
<dbReference type="EMBL" id="CP051774">
    <property type="protein sequence ID" value="QJE95015.1"/>
    <property type="molecule type" value="Genomic_DNA"/>
</dbReference>
<evidence type="ECO:0000313" key="4">
    <source>
        <dbReference type="Proteomes" id="UP000501812"/>
    </source>
</evidence>
<proteinExistence type="predicted"/>
<gene>
    <name evidence="3" type="ORF">HHL09_04250</name>
</gene>
<keyword evidence="4" id="KW-1185">Reference proteome</keyword>
<sequence length="326" mass="34879">MKLTRRLAGALLLAAVILAALALQHARHSTARDGKSRGDRSHAAFGFGRSAKQREQDPLRHHRLAQRLLEATRGTAMTNEAGDGESNFHKMVDSFAADDFAAVMDELASLDQTGDLRLKLLLAWTERDPHAAASFVGDGPLPVEASRIVAGSWAKHDPAAALSWARGLSQEAPRQQALIGCGSELAFHDPQQAIDLAIEAGTIPATEELLNQAAGAWATKDPGSAAAWANAITDTALREKLVGGVASAWADQDPRAASKLVIDSMHDGSLEENALVGIVQRIAFKDMAKAREWVAQFPEGRMRERAEAELARITGRMGGSPLTSQH</sequence>
<keyword evidence="2" id="KW-0732">Signal</keyword>
<evidence type="ECO:0000256" key="2">
    <source>
        <dbReference type="SAM" id="SignalP"/>
    </source>
</evidence>
<dbReference type="AlphaFoldDB" id="A0A858RE65"/>
<feature type="chain" id="PRO_5032537289" description="HEAT repeat domain-containing protein" evidence="2">
    <location>
        <begin position="23"/>
        <end position="326"/>
    </location>
</feature>
<organism evidence="3 4">
    <name type="scientific">Luteolibacter luteus</name>
    <dbReference type="NCBI Taxonomy" id="2728835"/>
    <lineage>
        <taxon>Bacteria</taxon>
        <taxon>Pseudomonadati</taxon>
        <taxon>Verrucomicrobiota</taxon>
        <taxon>Verrucomicrobiia</taxon>
        <taxon>Verrucomicrobiales</taxon>
        <taxon>Verrucomicrobiaceae</taxon>
        <taxon>Luteolibacter</taxon>
    </lineage>
</organism>
<evidence type="ECO:0008006" key="5">
    <source>
        <dbReference type="Google" id="ProtNLM"/>
    </source>
</evidence>